<proteinExistence type="predicted"/>
<keyword evidence="1" id="KW-0732">Signal</keyword>
<evidence type="ECO:0000313" key="3">
    <source>
        <dbReference type="Proteomes" id="UP001401887"/>
    </source>
</evidence>
<accession>A0ABP9W7Q6</accession>
<dbReference type="EMBL" id="BAABRP010000007">
    <property type="protein sequence ID" value="GAA5513377.1"/>
    <property type="molecule type" value="Genomic_DNA"/>
</dbReference>
<evidence type="ECO:0000313" key="2">
    <source>
        <dbReference type="EMBL" id="GAA5513377.1"/>
    </source>
</evidence>
<dbReference type="RefSeq" id="WP_345464915.1">
    <property type="nucleotide sequence ID" value="NZ_BAABRP010000007.1"/>
</dbReference>
<evidence type="ECO:0000256" key="1">
    <source>
        <dbReference type="SAM" id="SignalP"/>
    </source>
</evidence>
<sequence>MRAASRLPRLSLAASVLLAALFSAPARALVVPLAGWTPVNGNANVWTDRAGACLLREERHGQAYPTFSTQEDARAFALRLQKALGQNKAGQDKLGQNKLSEIVTQPVERAGTWAVLASYTHEQGGVAYRISQLYLSDAGLLRTVTGSSAQHEASACVNEMRDFIRYLAN</sequence>
<keyword evidence="3" id="KW-1185">Reference proteome</keyword>
<dbReference type="Proteomes" id="UP001401887">
    <property type="component" value="Unassembled WGS sequence"/>
</dbReference>
<comment type="caution">
    <text evidence="2">The sequence shown here is derived from an EMBL/GenBank/DDBJ whole genome shotgun (WGS) entry which is preliminary data.</text>
</comment>
<gene>
    <name evidence="2" type="ORF">Dcar01_02110</name>
</gene>
<feature type="chain" id="PRO_5046572396" evidence="1">
    <location>
        <begin position="29"/>
        <end position="169"/>
    </location>
</feature>
<reference evidence="2 3" key="1">
    <citation type="submission" date="2024-02" db="EMBL/GenBank/DDBJ databases">
        <title>Deinococcus carri NBRC 110142.</title>
        <authorList>
            <person name="Ichikawa N."/>
            <person name="Katano-Makiyama Y."/>
            <person name="Hidaka K."/>
        </authorList>
    </citation>
    <scope>NUCLEOTIDE SEQUENCE [LARGE SCALE GENOMIC DNA]</scope>
    <source>
        <strain evidence="2 3">NBRC 110142</strain>
    </source>
</reference>
<name>A0ABP9W7Q6_9DEIO</name>
<feature type="signal peptide" evidence="1">
    <location>
        <begin position="1"/>
        <end position="28"/>
    </location>
</feature>
<protein>
    <submittedName>
        <fullName evidence="2">Uncharacterized protein</fullName>
    </submittedName>
</protein>
<organism evidence="2 3">
    <name type="scientific">Deinococcus carri</name>
    <dbReference type="NCBI Taxonomy" id="1211323"/>
    <lineage>
        <taxon>Bacteria</taxon>
        <taxon>Thermotogati</taxon>
        <taxon>Deinococcota</taxon>
        <taxon>Deinococci</taxon>
        <taxon>Deinococcales</taxon>
        <taxon>Deinococcaceae</taxon>
        <taxon>Deinococcus</taxon>
    </lineage>
</organism>